<dbReference type="SUPFAM" id="SSF56672">
    <property type="entry name" value="DNA/RNA polymerases"/>
    <property type="match status" value="1"/>
</dbReference>
<evidence type="ECO:0000313" key="3">
    <source>
        <dbReference type="EMBL" id="AAF89327.2"/>
    </source>
</evidence>
<protein>
    <submittedName>
        <fullName evidence="3">ORF1</fullName>
    </submittedName>
</protein>
<evidence type="ECO:0000256" key="2">
    <source>
        <dbReference type="ARBA" id="ARBA00023128"/>
    </source>
</evidence>
<comment type="subcellular location">
    <subcellularLocation>
        <location evidence="1">Mitochondrion</location>
    </subcellularLocation>
</comment>
<organism evidence="3">
    <name type="scientific">Trichoderma harzianum</name>
    <name type="common">Hypocrea lixii</name>
    <dbReference type="NCBI Taxonomy" id="5544"/>
    <lineage>
        <taxon>Eukaryota</taxon>
        <taxon>Fungi</taxon>
        <taxon>Dikarya</taxon>
        <taxon>Ascomycota</taxon>
        <taxon>Pezizomycotina</taxon>
        <taxon>Sordariomycetes</taxon>
        <taxon>Hypocreomycetidae</taxon>
        <taxon>Hypocreales</taxon>
        <taxon>Hypocreaceae</taxon>
        <taxon>Trichoderma</taxon>
    </lineage>
</organism>
<geneLocation type="mitochondrion" evidence="3"/>
<dbReference type="InterPro" id="IPR051083">
    <property type="entry name" value="GrpII_Intron_Splice-Mob/Def"/>
</dbReference>
<keyword evidence="2 3" id="KW-0496">Mitochondrion</keyword>
<name>Q9MEH5_TRIHA</name>
<dbReference type="PANTHER" id="PTHR34047:SF8">
    <property type="entry name" value="PROTEIN YKFC"/>
    <property type="match status" value="1"/>
</dbReference>
<dbReference type="InterPro" id="IPR043502">
    <property type="entry name" value="DNA/RNA_pol_sf"/>
</dbReference>
<dbReference type="AlphaFoldDB" id="Q9MEH5"/>
<dbReference type="EMBL" id="AF163325">
    <property type="protein sequence ID" value="AAF89327.2"/>
    <property type="molecule type" value="Genomic_DNA"/>
</dbReference>
<dbReference type="PANTHER" id="PTHR34047">
    <property type="entry name" value="NUCLEAR INTRON MATURASE 1, MITOCHONDRIAL-RELATED"/>
    <property type="match status" value="1"/>
</dbReference>
<geneLocation type="plasmid" evidence="3">
    <name>pThr1</name>
</geneLocation>
<proteinExistence type="predicted"/>
<evidence type="ECO:0000256" key="1">
    <source>
        <dbReference type="ARBA" id="ARBA00004173"/>
    </source>
</evidence>
<keyword evidence="3" id="KW-0614">Plasmid</keyword>
<reference evidence="3" key="1">
    <citation type="journal article" date="2002" name="Plasmid">
        <title>Complete DNA sequence and analysis of a mitochondrial plasmid in the mycoparasitic Trichoderma harzianum strain T95.</title>
        <authorList>
            <person name="Antal Z."/>
            <person name="Manczinger L."/>
            <person name="Kredics L."/>
            <person name="Kevei F."/>
            <person name="Nagy E."/>
        </authorList>
    </citation>
    <scope>NUCLEOTIDE SEQUENCE</scope>
    <source>
        <strain evidence="3">T95</strain>
        <plasmid evidence="3">pThr1</plasmid>
    </source>
</reference>
<dbReference type="GO" id="GO:0005739">
    <property type="term" value="C:mitochondrion"/>
    <property type="evidence" value="ECO:0007669"/>
    <property type="project" value="UniProtKB-SubCell"/>
</dbReference>
<sequence length="605" mass="70589">MKKTTSFNLLWAMKKQLLSLSQKKGSVGRLLRDSPFRRLPAVWKYQVITQPYNPLLEGFGIKLRLPKKTIRQRIEETEKMNKYMEHVLLRIRNAVSKGDYSKAWKIASDNIKHSKCFRMTAFNFVCKGWYYKMAQSEVYKLNRRVQRIIEDEKSNLDYKRVYIPKTNGKLRPLGVPTVEWRIVLHLFNGFFVEILRNKLLTSQHAYVPLKGTMSAWREVIAKIQRYRFVFETDLKGFFNEVSVWKVVELLRETKSVFDNWIVNLSKSIPKFPSKKLLDESKFDMPLNKDSGFYSPNVRSLLTKIWNTDELTKTPKISVPVFKRYNSNITGETEMNTDFISIPLMVEGRVKLHKKKVFYNNIMDSGTPMFRALGEEHLRYLNYGIIPGGFPQGMPMSPFLSILALEKYLSQQDSTSYADDPLFYSNTDFKVVDEPENGVINSPEKSSWVIRNGIWNPKGLKFLGFRLLPNWEWRSETRNGVTAEVNKFIKAIYSNRGISLLKQVTNNLELVKYSDLIVEKNWEFENKEVLSNLSSRKVFGFVMSCMQIDDWSNDHALEDQLKGKLRQMKSVHKKALVSRLPTNLDSSKSIPFLDKVMTKIMKKSID</sequence>
<accession>Q9MEH5</accession>